<organism evidence="1 2">
    <name type="scientific">Parastrongyloides trichosuri</name>
    <name type="common">Possum-specific nematode worm</name>
    <dbReference type="NCBI Taxonomy" id="131310"/>
    <lineage>
        <taxon>Eukaryota</taxon>
        <taxon>Metazoa</taxon>
        <taxon>Ecdysozoa</taxon>
        <taxon>Nematoda</taxon>
        <taxon>Chromadorea</taxon>
        <taxon>Rhabditida</taxon>
        <taxon>Tylenchina</taxon>
        <taxon>Panagrolaimomorpha</taxon>
        <taxon>Strongyloidoidea</taxon>
        <taxon>Strongyloididae</taxon>
        <taxon>Parastrongyloides</taxon>
    </lineage>
</organism>
<dbReference type="AlphaFoldDB" id="A0A0N4ZCU4"/>
<keyword evidence="1" id="KW-1185">Reference proteome</keyword>
<sequence>IIVFFLVDEFAESKTCYQYNVYADWQLTFKCNSGNFNVSSIYLENCYLGGWFRYTNCWPWINITNVSTPTHHFEDRGSAAWGNGFFTKVTIQHNCSTSGSKCSFWPPEPTYSCKDTIIPKWGAEVTLTDSRSGECSFKSTRYQI</sequence>
<evidence type="ECO:0000313" key="2">
    <source>
        <dbReference type="WBParaSite" id="PTRK_0000534900.1"/>
    </source>
</evidence>
<proteinExistence type="predicted"/>
<dbReference type="WBParaSite" id="PTRK_0000534900.1">
    <property type="protein sequence ID" value="PTRK_0000534900.1"/>
    <property type="gene ID" value="PTRK_0000534900"/>
</dbReference>
<dbReference type="Proteomes" id="UP000038045">
    <property type="component" value="Unplaced"/>
</dbReference>
<accession>A0A0N4ZCU4</accession>
<protein>
    <submittedName>
        <fullName evidence="2">Envelope glycoprotein</fullName>
    </submittedName>
</protein>
<evidence type="ECO:0000313" key="1">
    <source>
        <dbReference type="Proteomes" id="UP000038045"/>
    </source>
</evidence>
<reference evidence="2" key="1">
    <citation type="submission" date="2017-02" db="UniProtKB">
        <authorList>
            <consortium name="WormBaseParasite"/>
        </authorList>
    </citation>
    <scope>IDENTIFICATION</scope>
</reference>
<name>A0A0N4ZCU4_PARTI</name>